<reference evidence="2 3" key="1">
    <citation type="submission" date="2019-07" db="EMBL/GenBank/DDBJ databases">
        <title>De Novo Assembly of kiwifruit Actinidia rufa.</title>
        <authorList>
            <person name="Sugita-Konishi S."/>
            <person name="Sato K."/>
            <person name="Mori E."/>
            <person name="Abe Y."/>
            <person name="Kisaki G."/>
            <person name="Hamano K."/>
            <person name="Suezawa K."/>
            <person name="Otani M."/>
            <person name="Fukuda T."/>
            <person name="Manabe T."/>
            <person name="Gomi K."/>
            <person name="Tabuchi M."/>
            <person name="Akimitsu K."/>
            <person name="Kataoka I."/>
        </authorList>
    </citation>
    <scope>NUCLEOTIDE SEQUENCE [LARGE SCALE GENOMIC DNA]</scope>
    <source>
        <strain evidence="3">cv. Fuchu</strain>
    </source>
</reference>
<dbReference type="AlphaFoldDB" id="A0A7J0H870"/>
<evidence type="ECO:0000256" key="1">
    <source>
        <dbReference type="SAM" id="MobiDB-lite"/>
    </source>
</evidence>
<protein>
    <submittedName>
        <fullName evidence="2">Uncharacterized protein</fullName>
    </submittedName>
</protein>
<feature type="region of interest" description="Disordered" evidence="1">
    <location>
        <begin position="1"/>
        <end position="37"/>
    </location>
</feature>
<evidence type="ECO:0000313" key="2">
    <source>
        <dbReference type="EMBL" id="GFZ18974.1"/>
    </source>
</evidence>
<dbReference type="Proteomes" id="UP000585474">
    <property type="component" value="Unassembled WGS sequence"/>
</dbReference>
<organism evidence="2 3">
    <name type="scientific">Actinidia rufa</name>
    <dbReference type="NCBI Taxonomy" id="165716"/>
    <lineage>
        <taxon>Eukaryota</taxon>
        <taxon>Viridiplantae</taxon>
        <taxon>Streptophyta</taxon>
        <taxon>Embryophyta</taxon>
        <taxon>Tracheophyta</taxon>
        <taxon>Spermatophyta</taxon>
        <taxon>Magnoliopsida</taxon>
        <taxon>eudicotyledons</taxon>
        <taxon>Gunneridae</taxon>
        <taxon>Pentapetalae</taxon>
        <taxon>asterids</taxon>
        <taxon>Ericales</taxon>
        <taxon>Actinidiaceae</taxon>
        <taxon>Actinidia</taxon>
    </lineage>
</organism>
<sequence>MKSYSRLVNRSSMPTQGRRRPMRQEASSSSDGERLFRGRDGLAAASCLDFMNEL</sequence>
<accession>A0A7J0H870</accession>
<gene>
    <name evidence="2" type="ORF">Acr_27g0007130</name>
</gene>
<proteinExistence type="predicted"/>
<name>A0A7J0H870_9ERIC</name>
<evidence type="ECO:0000313" key="3">
    <source>
        <dbReference type="Proteomes" id="UP000585474"/>
    </source>
</evidence>
<feature type="compositionally biased region" description="Polar residues" evidence="1">
    <location>
        <begin position="1"/>
        <end position="15"/>
    </location>
</feature>
<comment type="caution">
    <text evidence="2">The sequence shown here is derived from an EMBL/GenBank/DDBJ whole genome shotgun (WGS) entry which is preliminary data.</text>
</comment>
<keyword evidence="3" id="KW-1185">Reference proteome</keyword>
<dbReference type="EMBL" id="BJWL01000027">
    <property type="protein sequence ID" value="GFZ18974.1"/>
    <property type="molecule type" value="Genomic_DNA"/>
</dbReference>